<feature type="domain" description="HTH gntR-type" evidence="4">
    <location>
        <begin position="8"/>
        <end position="75"/>
    </location>
</feature>
<organism evidence="5 6">
    <name type="scientific">Arthrobacter liuii</name>
    <dbReference type="NCBI Taxonomy" id="1476996"/>
    <lineage>
        <taxon>Bacteria</taxon>
        <taxon>Bacillati</taxon>
        <taxon>Actinomycetota</taxon>
        <taxon>Actinomycetes</taxon>
        <taxon>Micrococcales</taxon>
        <taxon>Micrococcaceae</taxon>
        <taxon>Arthrobacter</taxon>
    </lineage>
</organism>
<dbReference type="Gene3D" id="1.10.10.10">
    <property type="entry name" value="Winged helix-like DNA-binding domain superfamily/Winged helix DNA-binding domain"/>
    <property type="match status" value="1"/>
</dbReference>
<gene>
    <name evidence="5" type="ORF">GCM10007170_35870</name>
</gene>
<dbReference type="Pfam" id="PF07729">
    <property type="entry name" value="FCD"/>
    <property type="match status" value="1"/>
</dbReference>
<comment type="caution">
    <text evidence="5">The sequence shown here is derived from an EMBL/GenBank/DDBJ whole genome shotgun (WGS) entry which is preliminary data.</text>
</comment>
<dbReference type="Gene3D" id="1.20.120.530">
    <property type="entry name" value="GntR ligand-binding domain-like"/>
    <property type="match status" value="1"/>
</dbReference>
<keyword evidence="2" id="KW-0238">DNA-binding</keyword>
<dbReference type="InterPro" id="IPR008920">
    <property type="entry name" value="TF_FadR/GntR_C"/>
</dbReference>
<dbReference type="PROSITE" id="PS50949">
    <property type="entry name" value="HTH_GNTR"/>
    <property type="match status" value="1"/>
</dbReference>
<dbReference type="PANTHER" id="PTHR43537:SF24">
    <property type="entry name" value="GLUCONATE OPERON TRANSCRIPTIONAL REPRESSOR"/>
    <property type="match status" value="1"/>
</dbReference>
<accession>A0ABQ2AZP9</accession>
<keyword evidence="3" id="KW-0804">Transcription</keyword>
<dbReference type="InterPro" id="IPR036390">
    <property type="entry name" value="WH_DNA-bd_sf"/>
</dbReference>
<dbReference type="Pfam" id="PF00392">
    <property type="entry name" value="GntR"/>
    <property type="match status" value="1"/>
</dbReference>
<dbReference type="Proteomes" id="UP000643279">
    <property type="component" value="Unassembled WGS sequence"/>
</dbReference>
<dbReference type="InterPro" id="IPR000524">
    <property type="entry name" value="Tscrpt_reg_HTH_GntR"/>
</dbReference>
<evidence type="ECO:0000256" key="2">
    <source>
        <dbReference type="ARBA" id="ARBA00023125"/>
    </source>
</evidence>
<dbReference type="SMART" id="SM00345">
    <property type="entry name" value="HTH_GNTR"/>
    <property type="match status" value="1"/>
</dbReference>
<evidence type="ECO:0000313" key="5">
    <source>
        <dbReference type="EMBL" id="GGH99919.1"/>
    </source>
</evidence>
<dbReference type="SUPFAM" id="SSF48008">
    <property type="entry name" value="GntR ligand-binding domain-like"/>
    <property type="match status" value="1"/>
</dbReference>
<name>A0ABQ2AZP9_9MICC</name>
<dbReference type="InterPro" id="IPR036388">
    <property type="entry name" value="WH-like_DNA-bd_sf"/>
</dbReference>
<evidence type="ECO:0000256" key="3">
    <source>
        <dbReference type="ARBA" id="ARBA00023163"/>
    </source>
</evidence>
<protein>
    <submittedName>
        <fullName evidence="5">GntR family transcriptional regulator</fullName>
    </submittedName>
</protein>
<dbReference type="EMBL" id="BMFW01000024">
    <property type="protein sequence ID" value="GGH99919.1"/>
    <property type="molecule type" value="Genomic_DNA"/>
</dbReference>
<proteinExistence type="predicted"/>
<evidence type="ECO:0000313" key="6">
    <source>
        <dbReference type="Proteomes" id="UP000643279"/>
    </source>
</evidence>
<evidence type="ECO:0000256" key="1">
    <source>
        <dbReference type="ARBA" id="ARBA00023015"/>
    </source>
</evidence>
<dbReference type="RefSeq" id="WP_229748552.1">
    <property type="nucleotide sequence ID" value="NZ_BMFW01000024.1"/>
</dbReference>
<evidence type="ECO:0000259" key="4">
    <source>
        <dbReference type="PROSITE" id="PS50949"/>
    </source>
</evidence>
<reference evidence="6" key="1">
    <citation type="journal article" date="2019" name="Int. J. Syst. Evol. Microbiol.">
        <title>The Global Catalogue of Microorganisms (GCM) 10K type strain sequencing project: providing services to taxonomists for standard genome sequencing and annotation.</title>
        <authorList>
            <consortium name="The Broad Institute Genomics Platform"/>
            <consortium name="The Broad Institute Genome Sequencing Center for Infectious Disease"/>
            <person name="Wu L."/>
            <person name="Ma J."/>
        </authorList>
    </citation>
    <scope>NUCLEOTIDE SEQUENCE [LARGE SCALE GENOMIC DNA]</scope>
    <source>
        <strain evidence="6">CGMCC 1.12778</strain>
    </source>
</reference>
<sequence length="238" mass="25626">MKKLSRGMSLTDQAVELFREAITSGELVAGETYSANSLGERIGVSRTPAREALLQLARAGMIRIDKNKGATILATTLTDLVEVFQIRLMLEVPAAAKVARTVSEAGMSRILECFAHMQAAADEDDAEATLRADRDFHLQIMENAGNTKLVDVLENLRNLVLTRGVGTAPAARSCQDVVDDHLDIVEAISAHDGPAAAGAMRRHIVNTAELLIAQEAGDNGEFDADAVTEALRWPNDYS</sequence>
<dbReference type="SMART" id="SM00895">
    <property type="entry name" value="FCD"/>
    <property type="match status" value="1"/>
</dbReference>
<dbReference type="SUPFAM" id="SSF46785">
    <property type="entry name" value="Winged helix' DNA-binding domain"/>
    <property type="match status" value="1"/>
</dbReference>
<keyword evidence="6" id="KW-1185">Reference proteome</keyword>
<dbReference type="PANTHER" id="PTHR43537">
    <property type="entry name" value="TRANSCRIPTIONAL REGULATOR, GNTR FAMILY"/>
    <property type="match status" value="1"/>
</dbReference>
<keyword evidence="1" id="KW-0805">Transcription regulation</keyword>
<dbReference type="InterPro" id="IPR011711">
    <property type="entry name" value="GntR_C"/>
</dbReference>